<accession>A0ABQ5JHY3</accession>
<organism evidence="7 8">
    <name type="scientific">Ligilactobacillus pabuli</name>
    <dbReference type="NCBI Taxonomy" id="2886039"/>
    <lineage>
        <taxon>Bacteria</taxon>
        <taxon>Bacillati</taxon>
        <taxon>Bacillota</taxon>
        <taxon>Bacilli</taxon>
        <taxon>Lactobacillales</taxon>
        <taxon>Lactobacillaceae</taxon>
        <taxon>Ligilactobacillus</taxon>
    </lineage>
</organism>
<dbReference type="PIRSF" id="PIRSF000350">
    <property type="entry name" value="Mercury_reductase_MerA"/>
    <property type="match status" value="1"/>
</dbReference>
<dbReference type="InterPro" id="IPR023753">
    <property type="entry name" value="FAD/NAD-binding_dom"/>
</dbReference>
<dbReference type="InterPro" id="IPR016156">
    <property type="entry name" value="FAD/NAD-linked_Rdtase_dimer_sf"/>
</dbReference>
<comment type="similarity">
    <text evidence="2">Belongs to the class-I pyridine nucleotide-disulfide oxidoreductase family.</text>
</comment>
<keyword evidence="4" id="KW-0274">FAD</keyword>
<evidence type="ECO:0000313" key="7">
    <source>
        <dbReference type="EMBL" id="GKS81466.1"/>
    </source>
</evidence>
<dbReference type="SUPFAM" id="SSF51905">
    <property type="entry name" value="FAD/NAD(P)-binding domain"/>
    <property type="match status" value="1"/>
</dbReference>
<evidence type="ECO:0000256" key="3">
    <source>
        <dbReference type="ARBA" id="ARBA00022630"/>
    </source>
</evidence>
<evidence type="ECO:0000313" key="8">
    <source>
        <dbReference type="Proteomes" id="UP001055149"/>
    </source>
</evidence>
<evidence type="ECO:0000256" key="1">
    <source>
        <dbReference type="ARBA" id="ARBA00001974"/>
    </source>
</evidence>
<dbReference type="EMBL" id="BQXH01000009">
    <property type="protein sequence ID" value="GKS81466.1"/>
    <property type="molecule type" value="Genomic_DNA"/>
</dbReference>
<name>A0ABQ5JHY3_9LACO</name>
<dbReference type="RefSeq" id="WP_244055211.1">
    <property type="nucleotide sequence ID" value="NZ_BQXH01000009.1"/>
</dbReference>
<keyword evidence="3" id="KW-0285">Flavoprotein</keyword>
<comment type="cofactor">
    <cofactor evidence="1">
        <name>FAD</name>
        <dbReference type="ChEBI" id="CHEBI:57692"/>
    </cofactor>
</comment>
<sequence>MNQLAEEFDVVVLGAGPAGTAAATALKQQGKRVALVEEDLWGGTCPNRGCDPKKILYTAVEAKRRAELLAQRGLKSDISVDWPTLMANKREYTAPISSATKQGMEKAGITTYVGHAKFLTTKNLQVGDHQLAATNFVIATGQRPGTLDIPGQEFLQTSTDFLDLDEMPAKIVLIGGGYVAFELAGIAVQAGAQVTMVLHNAHPLRAFPQQLVQGLVAELKDQGVEFVENQAVTEVQQTADGFQVTGPNGFSQVTDRVFAAVGRQPNVDNLGLTQAGVEYSNQGVIVDRHLRSTAAHIYAIGDAAASPVPKLTPVAGFEARYVAAQLGGRDDEIRYPLVPTIVFSLPKLAQIGMTENQAQRNVARYQVKEVEMTNWITYKRQGEKQAQVQLILDQMSGLVVGAACLSLEADEMINYLSSLIGAEYSSKQVQQLLWAYPTTASDLQYLY</sequence>
<evidence type="ECO:0000256" key="2">
    <source>
        <dbReference type="ARBA" id="ARBA00007532"/>
    </source>
</evidence>
<keyword evidence="8" id="KW-1185">Reference proteome</keyword>
<dbReference type="InterPro" id="IPR036188">
    <property type="entry name" value="FAD/NAD-bd_sf"/>
</dbReference>
<evidence type="ECO:0000259" key="6">
    <source>
        <dbReference type="Pfam" id="PF07992"/>
    </source>
</evidence>
<dbReference type="Pfam" id="PF02852">
    <property type="entry name" value="Pyr_redox_dim"/>
    <property type="match status" value="1"/>
</dbReference>
<comment type="caution">
    <text evidence="7">The sequence shown here is derived from an EMBL/GenBank/DDBJ whole genome shotgun (WGS) entry which is preliminary data.</text>
</comment>
<feature type="domain" description="FAD/NAD(P)-binding" evidence="6">
    <location>
        <begin position="8"/>
        <end position="318"/>
    </location>
</feature>
<dbReference type="InterPro" id="IPR004099">
    <property type="entry name" value="Pyr_nucl-diS_OxRdtase_dimer"/>
</dbReference>
<dbReference type="SUPFAM" id="SSF55424">
    <property type="entry name" value="FAD/NAD-linked reductases, dimerisation (C-terminal) domain"/>
    <property type="match status" value="1"/>
</dbReference>
<dbReference type="Gene3D" id="3.50.50.60">
    <property type="entry name" value="FAD/NAD(P)-binding domain"/>
    <property type="match status" value="2"/>
</dbReference>
<dbReference type="PRINTS" id="PR00368">
    <property type="entry name" value="FADPNR"/>
</dbReference>
<dbReference type="InterPro" id="IPR001100">
    <property type="entry name" value="Pyr_nuc-diS_OxRdtase"/>
</dbReference>
<dbReference type="Proteomes" id="UP001055149">
    <property type="component" value="Unassembled WGS sequence"/>
</dbReference>
<dbReference type="Pfam" id="PF07992">
    <property type="entry name" value="Pyr_redox_2"/>
    <property type="match status" value="1"/>
</dbReference>
<reference evidence="7" key="1">
    <citation type="journal article" date="2022" name="Int. J. Syst. Evol. Microbiol.">
        <title>A novel species of lactic acid bacteria, Ligilactobacillus pabuli sp. nov., isolated from alfalfa silage.</title>
        <authorList>
            <person name="Tohno M."/>
            <person name="Tanizawa Y."/>
            <person name="Sawada H."/>
            <person name="Sakamoto M."/>
            <person name="Ohkuma M."/>
            <person name="Kobayashi H."/>
        </authorList>
    </citation>
    <scope>NUCLEOTIDE SEQUENCE</scope>
    <source>
        <strain evidence="7">AF129</strain>
    </source>
</reference>
<evidence type="ECO:0000256" key="4">
    <source>
        <dbReference type="ARBA" id="ARBA00022827"/>
    </source>
</evidence>
<dbReference type="PANTHER" id="PTHR43014:SF5">
    <property type="entry name" value="GLUTATHIONE REDUCTASE (NADPH)"/>
    <property type="match status" value="1"/>
</dbReference>
<dbReference type="Gene3D" id="3.30.390.30">
    <property type="match status" value="1"/>
</dbReference>
<feature type="domain" description="Pyridine nucleotide-disulphide oxidoreductase dimerisation" evidence="5">
    <location>
        <begin position="338"/>
        <end position="443"/>
    </location>
</feature>
<proteinExistence type="inferred from homology"/>
<evidence type="ECO:0000259" key="5">
    <source>
        <dbReference type="Pfam" id="PF02852"/>
    </source>
</evidence>
<dbReference type="PANTHER" id="PTHR43014">
    <property type="entry name" value="MERCURIC REDUCTASE"/>
    <property type="match status" value="1"/>
</dbReference>
<protein>
    <submittedName>
        <fullName evidence="7">Glutathione reductase</fullName>
    </submittedName>
</protein>
<gene>
    <name evidence="7" type="ORF">LPAF129_11520</name>
</gene>
<dbReference type="PRINTS" id="PR00411">
    <property type="entry name" value="PNDRDTASEI"/>
</dbReference>